<name>A0A0J1FPW0_9FIRM</name>
<sequence>MELRSVAYNPTLGMGGMSGMSGMAPDAQGMAGMQGAQAMPGMQGAQAMPGMMGAQAMPGMMGAQAMPGMMGAQAMPGMMGMPEAGMHQGMYADPCCPMPCPPMPCPPEPMVHSTMPEPTPAHEVYVVKKGDTVYKIAKRYGTTMQAIILANDLRNPDLIYPGQILFIPGASAY</sequence>
<accession>A0A0J1FPW0</accession>
<dbReference type="GO" id="GO:0008932">
    <property type="term" value="F:lytic endotransglycosylase activity"/>
    <property type="evidence" value="ECO:0007669"/>
    <property type="project" value="TreeGrafter"/>
</dbReference>
<dbReference type="RefSeq" id="WP_053006449.1">
    <property type="nucleotide sequence ID" value="NZ_LDZY01000010.1"/>
</dbReference>
<keyword evidence="3" id="KW-1185">Reference proteome</keyword>
<dbReference type="EMBL" id="LDZY01000010">
    <property type="protein sequence ID" value="KLU64998.1"/>
    <property type="molecule type" value="Genomic_DNA"/>
</dbReference>
<dbReference type="STRING" id="476652.DEAC_c29650"/>
<evidence type="ECO:0000313" key="3">
    <source>
        <dbReference type="Proteomes" id="UP000036356"/>
    </source>
</evidence>
<comment type="caution">
    <text evidence="2">The sequence shown here is derived from an EMBL/GenBank/DDBJ whole genome shotgun (WGS) entry which is preliminary data.</text>
</comment>
<feature type="domain" description="LysM" evidence="1">
    <location>
        <begin position="123"/>
        <end position="167"/>
    </location>
</feature>
<dbReference type="PANTHER" id="PTHR33734">
    <property type="entry name" value="LYSM DOMAIN-CONTAINING GPI-ANCHORED PROTEIN 2"/>
    <property type="match status" value="1"/>
</dbReference>
<dbReference type="SUPFAM" id="SSF54106">
    <property type="entry name" value="LysM domain"/>
    <property type="match status" value="1"/>
</dbReference>
<dbReference type="PANTHER" id="PTHR33734:SF22">
    <property type="entry name" value="MEMBRANE-BOUND LYTIC MUREIN TRANSGLYCOSYLASE D"/>
    <property type="match status" value="1"/>
</dbReference>
<dbReference type="InterPro" id="IPR036779">
    <property type="entry name" value="LysM_dom_sf"/>
</dbReference>
<gene>
    <name evidence="2" type="primary">exsA</name>
    <name evidence="2" type="ORF">DEAC_c29650</name>
</gene>
<reference evidence="2 3" key="1">
    <citation type="submission" date="2015-06" db="EMBL/GenBank/DDBJ databases">
        <title>Draft genome of the moderately acidophilic sulfate reducer Candidatus Desulfosporosinus acididurans strain M1.</title>
        <authorList>
            <person name="Poehlein A."/>
            <person name="Petzsch P."/>
            <person name="Johnson B.D."/>
            <person name="Schloemann M."/>
            <person name="Daniel R."/>
            <person name="Muehling M."/>
        </authorList>
    </citation>
    <scope>NUCLEOTIDE SEQUENCE [LARGE SCALE GENOMIC DNA]</scope>
    <source>
        <strain evidence="2 3">M1</strain>
    </source>
</reference>
<dbReference type="PATRIC" id="fig|476652.3.peg.3124"/>
<evidence type="ECO:0000313" key="2">
    <source>
        <dbReference type="EMBL" id="KLU64998.1"/>
    </source>
</evidence>
<proteinExistence type="predicted"/>
<dbReference type="InterPro" id="IPR018392">
    <property type="entry name" value="LysM"/>
</dbReference>
<protein>
    <submittedName>
        <fullName evidence="2">Spore coat assembly protein ExsA</fullName>
    </submittedName>
</protein>
<dbReference type="AlphaFoldDB" id="A0A0J1FPW0"/>
<dbReference type="Pfam" id="PF01476">
    <property type="entry name" value="LysM"/>
    <property type="match status" value="1"/>
</dbReference>
<dbReference type="SMART" id="SM00257">
    <property type="entry name" value="LysM"/>
    <property type="match status" value="1"/>
</dbReference>
<organism evidence="2 3">
    <name type="scientific">Desulfosporosinus acididurans</name>
    <dbReference type="NCBI Taxonomy" id="476652"/>
    <lineage>
        <taxon>Bacteria</taxon>
        <taxon>Bacillati</taxon>
        <taxon>Bacillota</taxon>
        <taxon>Clostridia</taxon>
        <taxon>Eubacteriales</taxon>
        <taxon>Desulfitobacteriaceae</taxon>
        <taxon>Desulfosporosinus</taxon>
    </lineage>
</organism>
<dbReference type="CDD" id="cd00118">
    <property type="entry name" value="LysM"/>
    <property type="match status" value="1"/>
</dbReference>
<dbReference type="PROSITE" id="PS51782">
    <property type="entry name" value="LYSM"/>
    <property type="match status" value="1"/>
</dbReference>
<evidence type="ECO:0000259" key="1">
    <source>
        <dbReference type="PROSITE" id="PS51782"/>
    </source>
</evidence>
<dbReference type="Gene3D" id="3.10.350.10">
    <property type="entry name" value="LysM domain"/>
    <property type="match status" value="1"/>
</dbReference>
<dbReference type="Proteomes" id="UP000036356">
    <property type="component" value="Unassembled WGS sequence"/>
</dbReference>